<keyword evidence="4" id="KW-0597">Phosphoprotein</keyword>
<feature type="modified residue" description="4-aspartylphosphate" evidence="4">
    <location>
        <position position="53"/>
    </location>
</feature>
<dbReference type="PANTHER" id="PTHR43214">
    <property type="entry name" value="TWO-COMPONENT RESPONSE REGULATOR"/>
    <property type="match status" value="1"/>
</dbReference>
<dbReference type="EMBL" id="JACCBE010000001">
    <property type="protein sequence ID" value="NYD57427.1"/>
    <property type="molecule type" value="Genomic_DNA"/>
</dbReference>
<proteinExistence type="predicted"/>
<feature type="domain" description="Response regulatory" evidence="6">
    <location>
        <begin position="7"/>
        <end position="117"/>
    </location>
</feature>
<dbReference type="RefSeq" id="WP_179615189.1">
    <property type="nucleotide sequence ID" value="NZ_CP059163.1"/>
</dbReference>
<dbReference type="InterPro" id="IPR039420">
    <property type="entry name" value="WalR-like"/>
</dbReference>
<evidence type="ECO:0000313" key="7">
    <source>
        <dbReference type="EMBL" id="NYD57427.1"/>
    </source>
</evidence>
<dbReference type="AlphaFoldDB" id="A0A7Y9JPV4"/>
<dbReference type="Gene3D" id="3.40.50.2300">
    <property type="match status" value="1"/>
</dbReference>
<dbReference type="GO" id="GO:0003677">
    <property type="term" value="F:DNA binding"/>
    <property type="evidence" value="ECO:0007669"/>
    <property type="project" value="UniProtKB-KW"/>
</dbReference>
<dbReference type="SUPFAM" id="SSF52172">
    <property type="entry name" value="CheY-like"/>
    <property type="match status" value="1"/>
</dbReference>
<dbReference type="PANTHER" id="PTHR43214:SF41">
    <property type="entry name" value="NITRATE_NITRITE RESPONSE REGULATOR PROTEIN NARP"/>
    <property type="match status" value="1"/>
</dbReference>
<dbReference type="Proteomes" id="UP000516957">
    <property type="component" value="Unassembled WGS sequence"/>
</dbReference>
<dbReference type="InterPro" id="IPR001789">
    <property type="entry name" value="Sig_transdc_resp-reg_receiver"/>
</dbReference>
<dbReference type="PROSITE" id="PS50043">
    <property type="entry name" value="HTH_LUXR_2"/>
    <property type="match status" value="1"/>
</dbReference>
<keyword evidence="8" id="KW-1185">Reference proteome</keyword>
<gene>
    <name evidence="7" type="ORF">BKA08_001665</name>
</gene>
<dbReference type="PRINTS" id="PR00038">
    <property type="entry name" value="HTHLUXR"/>
</dbReference>
<evidence type="ECO:0000256" key="3">
    <source>
        <dbReference type="ARBA" id="ARBA00023163"/>
    </source>
</evidence>
<sequence>MSSSPVRVAIVNDYEIVVAGIAAVLEPFSDRLSVVELDSGVPVLGDVDVVLYDSFGQVQGGDVDVARLMAGGRGRLVIFSWNTEPELVEASLAGGAAGYIAKGVSAKQLVDLIEAVHRGERVVPDTMQSPESDDFGRWPGSEHGLSPREAEVLALICQGLSNQEITERAFLGLNTVKTYIRSLYRKIGVDSRTRALLWGIDHGFRPDHVRRPGPHA</sequence>
<dbReference type="InterPro" id="IPR016032">
    <property type="entry name" value="Sig_transdc_resp-reg_C-effctor"/>
</dbReference>
<accession>A0A7Y9JPV4</accession>
<reference evidence="7 8" key="1">
    <citation type="submission" date="2020-07" db="EMBL/GenBank/DDBJ databases">
        <title>Sequencing the genomes of 1000 actinobacteria strains.</title>
        <authorList>
            <person name="Klenk H.-P."/>
        </authorList>
    </citation>
    <scope>NUCLEOTIDE SEQUENCE [LARGE SCALE GENOMIC DNA]</scope>
    <source>
        <strain evidence="7 8">DSM 18965</strain>
    </source>
</reference>
<dbReference type="InterPro" id="IPR011006">
    <property type="entry name" value="CheY-like_superfamily"/>
</dbReference>
<dbReference type="CDD" id="cd06170">
    <property type="entry name" value="LuxR_C_like"/>
    <property type="match status" value="1"/>
</dbReference>
<keyword evidence="3" id="KW-0804">Transcription</keyword>
<dbReference type="InterPro" id="IPR000792">
    <property type="entry name" value="Tscrpt_reg_LuxR_C"/>
</dbReference>
<evidence type="ECO:0000256" key="4">
    <source>
        <dbReference type="PROSITE-ProRule" id="PRU00169"/>
    </source>
</evidence>
<evidence type="ECO:0000256" key="1">
    <source>
        <dbReference type="ARBA" id="ARBA00023015"/>
    </source>
</evidence>
<keyword evidence="2 7" id="KW-0238">DNA-binding</keyword>
<dbReference type="SMART" id="SM00421">
    <property type="entry name" value="HTH_LUXR"/>
    <property type="match status" value="1"/>
</dbReference>
<feature type="domain" description="HTH luxR-type" evidence="5">
    <location>
        <begin position="138"/>
        <end position="203"/>
    </location>
</feature>
<dbReference type="SUPFAM" id="SSF46894">
    <property type="entry name" value="C-terminal effector domain of the bipartite response regulators"/>
    <property type="match status" value="1"/>
</dbReference>
<evidence type="ECO:0000313" key="8">
    <source>
        <dbReference type="Proteomes" id="UP000516957"/>
    </source>
</evidence>
<evidence type="ECO:0000256" key="2">
    <source>
        <dbReference type="ARBA" id="ARBA00023125"/>
    </source>
</evidence>
<dbReference type="PROSITE" id="PS50110">
    <property type="entry name" value="RESPONSE_REGULATORY"/>
    <property type="match status" value="1"/>
</dbReference>
<dbReference type="Pfam" id="PF00196">
    <property type="entry name" value="GerE"/>
    <property type="match status" value="1"/>
</dbReference>
<protein>
    <submittedName>
        <fullName evidence="7">DNA-binding NarL/FixJ family response regulator</fullName>
    </submittedName>
</protein>
<evidence type="ECO:0000259" key="6">
    <source>
        <dbReference type="PROSITE" id="PS50110"/>
    </source>
</evidence>
<dbReference type="GO" id="GO:0006355">
    <property type="term" value="P:regulation of DNA-templated transcription"/>
    <property type="evidence" value="ECO:0007669"/>
    <property type="project" value="InterPro"/>
</dbReference>
<comment type="caution">
    <text evidence="7">The sequence shown here is derived from an EMBL/GenBank/DDBJ whole genome shotgun (WGS) entry which is preliminary data.</text>
</comment>
<keyword evidence="1" id="KW-0805">Transcription regulation</keyword>
<dbReference type="GO" id="GO:0000160">
    <property type="term" value="P:phosphorelay signal transduction system"/>
    <property type="evidence" value="ECO:0007669"/>
    <property type="project" value="InterPro"/>
</dbReference>
<organism evidence="7 8">
    <name type="scientific">Nocardioides marinisabuli</name>
    <dbReference type="NCBI Taxonomy" id="419476"/>
    <lineage>
        <taxon>Bacteria</taxon>
        <taxon>Bacillati</taxon>
        <taxon>Actinomycetota</taxon>
        <taxon>Actinomycetes</taxon>
        <taxon>Propionibacteriales</taxon>
        <taxon>Nocardioidaceae</taxon>
        <taxon>Nocardioides</taxon>
    </lineage>
</organism>
<evidence type="ECO:0000259" key="5">
    <source>
        <dbReference type="PROSITE" id="PS50043"/>
    </source>
</evidence>
<name>A0A7Y9JPV4_9ACTN</name>